<protein>
    <recommendedName>
        <fullName evidence="1">F-box domain-containing protein</fullName>
    </recommendedName>
</protein>
<evidence type="ECO:0000313" key="3">
    <source>
        <dbReference type="Proteomes" id="UP000193986"/>
    </source>
</evidence>
<comment type="caution">
    <text evidence="2">The sequence shown here is derived from an EMBL/GenBank/DDBJ whole genome shotgun (WGS) entry which is preliminary data.</text>
</comment>
<gene>
    <name evidence="2" type="ORF">BCR39DRAFT_339804</name>
</gene>
<proteinExistence type="predicted"/>
<name>A0A1Y2ANF3_9TREE</name>
<dbReference type="InParanoid" id="A0A1Y2ANF3"/>
<sequence length="237" mass="26532">MPQLYRFPGSPAPIDFESALLALEPELLTRILLYLSPDDLCTLSRVVPDFIGIEDDEYLRMMWFSRTLPARVGFALFSPLRGRPDPKELVRRGTLRGIAIISGVRSMGYWSSESAVRLSRIHQTLHLQHVKRTLDSALAPSHRPAAAELYRARILPLPSTSTAPRISAGAHVLAKAQEKDEVRRALLRGLVGVRTIGQAIERWGLSAFGGESERVRWAVCPGIKEKRIFWETLATRA</sequence>
<evidence type="ECO:0000259" key="1">
    <source>
        <dbReference type="PROSITE" id="PS50181"/>
    </source>
</evidence>
<dbReference type="STRING" id="71784.A0A1Y2ANF3"/>
<reference evidence="2 3" key="1">
    <citation type="submission" date="2016-07" db="EMBL/GenBank/DDBJ databases">
        <title>Pervasive Adenine N6-methylation of Active Genes in Fungi.</title>
        <authorList>
            <consortium name="DOE Joint Genome Institute"/>
            <person name="Mondo S.J."/>
            <person name="Dannebaum R.O."/>
            <person name="Kuo R.C."/>
            <person name="Labutti K."/>
            <person name="Haridas S."/>
            <person name="Kuo A."/>
            <person name="Salamov A."/>
            <person name="Ahrendt S.R."/>
            <person name="Lipzen A."/>
            <person name="Sullivan W."/>
            <person name="Andreopoulos W.B."/>
            <person name="Clum A."/>
            <person name="Lindquist E."/>
            <person name="Daum C."/>
            <person name="Ramamoorthy G.K."/>
            <person name="Gryganskyi A."/>
            <person name="Culley D."/>
            <person name="Magnuson J.K."/>
            <person name="James T.Y."/>
            <person name="O'Malley M.A."/>
            <person name="Stajich J.E."/>
            <person name="Spatafora J.W."/>
            <person name="Visel A."/>
            <person name="Grigoriev I.V."/>
        </authorList>
    </citation>
    <scope>NUCLEOTIDE SEQUENCE [LARGE SCALE GENOMIC DNA]</scope>
    <source>
        <strain evidence="2 3">68-887.2</strain>
    </source>
</reference>
<dbReference type="PROSITE" id="PS50181">
    <property type="entry name" value="FBOX"/>
    <property type="match status" value="1"/>
</dbReference>
<dbReference type="SUPFAM" id="SSF81383">
    <property type="entry name" value="F-box domain"/>
    <property type="match status" value="1"/>
</dbReference>
<dbReference type="InterPro" id="IPR001810">
    <property type="entry name" value="F-box_dom"/>
</dbReference>
<organism evidence="2 3">
    <name type="scientific">Naematelia encephala</name>
    <dbReference type="NCBI Taxonomy" id="71784"/>
    <lineage>
        <taxon>Eukaryota</taxon>
        <taxon>Fungi</taxon>
        <taxon>Dikarya</taxon>
        <taxon>Basidiomycota</taxon>
        <taxon>Agaricomycotina</taxon>
        <taxon>Tremellomycetes</taxon>
        <taxon>Tremellales</taxon>
        <taxon>Naemateliaceae</taxon>
        <taxon>Naematelia</taxon>
    </lineage>
</organism>
<dbReference type="Proteomes" id="UP000193986">
    <property type="component" value="Unassembled WGS sequence"/>
</dbReference>
<keyword evidence="3" id="KW-1185">Reference proteome</keyword>
<dbReference type="OrthoDB" id="3219396at2759"/>
<dbReference type="InterPro" id="IPR036047">
    <property type="entry name" value="F-box-like_dom_sf"/>
</dbReference>
<accession>A0A1Y2ANF3</accession>
<feature type="domain" description="F-box" evidence="1">
    <location>
        <begin position="17"/>
        <end position="66"/>
    </location>
</feature>
<evidence type="ECO:0000313" key="2">
    <source>
        <dbReference type="EMBL" id="ORY24016.1"/>
    </source>
</evidence>
<dbReference type="AlphaFoldDB" id="A0A1Y2ANF3"/>
<dbReference type="EMBL" id="MCFC01000073">
    <property type="protein sequence ID" value="ORY24016.1"/>
    <property type="molecule type" value="Genomic_DNA"/>
</dbReference>